<dbReference type="PROSITE" id="PS50206">
    <property type="entry name" value="RHODANESE_3"/>
    <property type="match status" value="2"/>
</dbReference>
<dbReference type="PANTHER" id="PTHR11364">
    <property type="entry name" value="THIOSULFATE SULFERTANSFERASE"/>
    <property type="match status" value="1"/>
</dbReference>
<keyword evidence="2" id="KW-0677">Repeat</keyword>
<dbReference type="AlphaFoldDB" id="A0A1M7RQE1"/>
<keyword evidence="1 4" id="KW-0808">Transferase</keyword>
<evidence type="ECO:0000256" key="1">
    <source>
        <dbReference type="ARBA" id="ARBA00022679"/>
    </source>
</evidence>
<dbReference type="Proteomes" id="UP000184391">
    <property type="component" value="Unassembled WGS sequence"/>
</dbReference>
<dbReference type="PANTHER" id="PTHR11364:SF27">
    <property type="entry name" value="SULFURTRANSFERASE"/>
    <property type="match status" value="1"/>
</dbReference>
<keyword evidence="4" id="KW-0670">Pyruvate</keyword>
<dbReference type="InterPro" id="IPR001307">
    <property type="entry name" value="Thiosulphate_STrfase_CS"/>
</dbReference>
<evidence type="ECO:0000256" key="2">
    <source>
        <dbReference type="ARBA" id="ARBA00022737"/>
    </source>
</evidence>
<dbReference type="PROSITE" id="PS00380">
    <property type="entry name" value="RHODANESE_1"/>
    <property type="match status" value="1"/>
</dbReference>
<dbReference type="InterPro" id="IPR045078">
    <property type="entry name" value="TST/MPST-like"/>
</dbReference>
<dbReference type="CDD" id="cd01448">
    <property type="entry name" value="TST_Repeat_1"/>
    <property type="match status" value="1"/>
</dbReference>
<dbReference type="CDD" id="cd01449">
    <property type="entry name" value="TST_Repeat_2"/>
    <property type="match status" value="1"/>
</dbReference>
<sequence length="285" mass="29856">MTETFPSLVSTDWLAAHLGDPGLAVLDASRHLPAARRDPRAEFAAAHIPGARFLDLAALVDETSATPQALPRPSQLADMLAMLGVAPGSRIVLYDDSAVRTAARGWFMLTACGWRNVAILDGGLAKWRAEGRALESGRPDTTPGDRAALAPPQGVRSKADMLANLQTHAEQVVDARGADRVFGTGIDPVHGGPMGRIPGSLNVPYSALFGTDGTYKPPHDLHAAFVDAGVDLDRPVTTTCGSGVTASVLLFAMHLLGKHDTALYDGSWSEWGADPATPKAQGPGT</sequence>
<dbReference type="GO" id="GO:0004792">
    <property type="term" value="F:thiosulfate-cyanide sulfurtransferase activity"/>
    <property type="evidence" value="ECO:0007669"/>
    <property type="project" value="InterPro"/>
</dbReference>
<dbReference type="RefSeq" id="WP_072672671.1">
    <property type="nucleotide sequence ID" value="NZ_FRDF01000001.1"/>
</dbReference>
<dbReference type="InterPro" id="IPR036873">
    <property type="entry name" value="Rhodanese-like_dom_sf"/>
</dbReference>
<dbReference type="SUPFAM" id="SSF52821">
    <property type="entry name" value="Rhodanese/Cell cycle control phosphatase"/>
    <property type="match status" value="2"/>
</dbReference>
<proteinExistence type="predicted"/>
<keyword evidence="5" id="KW-1185">Reference proteome</keyword>
<reference evidence="5" key="1">
    <citation type="submission" date="2016-12" db="EMBL/GenBank/DDBJ databases">
        <authorList>
            <person name="Varghese N."/>
            <person name="Submissions S."/>
        </authorList>
    </citation>
    <scope>NUCLEOTIDE SEQUENCE [LARGE SCALE GENOMIC DNA]</scope>
    <source>
        <strain evidence="5">DSM 11032</strain>
    </source>
</reference>
<name>A0A1M7RQE1_9SPHN</name>
<dbReference type="EMBL" id="FRDF01000001">
    <property type="protein sequence ID" value="SHN48316.1"/>
    <property type="molecule type" value="Genomic_DNA"/>
</dbReference>
<accession>A0A1M7RQE1</accession>
<organism evidence="4 5">
    <name type="scientific">Erythrobacter sanguineus</name>
    <dbReference type="NCBI Taxonomy" id="198312"/>
    <lineage>
        <taxon>Bacteria</taxon>
        <taxon>Pseudomonadati</taxon>
        <taxon>Pseudomonadota</taxon>
        <taxon>Alphaproteobacteria</taxon>
        <taxon>Sphingomonadales</taxon>
        <taxon>Erythrobacteraceae</taxon>
        <taxon>Erythrobacter/Porphyrobacter group</taxon>
        <taxon>Erythrobacter</taxon>
    </lineage>
</organism>
<dbReference type="SMART" id="SM00450">
    <property type="entry name" value="RHOD"/>
    <property type="match status" value="2"/>
</dbReference>
<evidence type="ECO:0000313" key="5">
    <source>
        <dbReference type="Proteomes" id="UP000184391"/>
    </source>
</evidence>
<gene>
    <name evidence="4" type="ORF">SAMN02745193_00057</name>
</gene>
<feature type="domain" description="Rhodanese" evidence="3">
    <location>
        <begin position="166"/>
        <end position="280"/>
    </location>
</feature>
<dbReference type="OrthoDB" id="9781034at2"/>
<feature type="domain" description="Rhodanese" evidence="3">
    <location>
        <begin position="19"/>
        <end position="136"/>
    </location>
</feature>
<evidence type="ECO:0000259" key="3">
    <source>
        <dbReference type="PROSITE" id="PS50206"/>
    </source>
</evidence>
<dbReference type="InterPro" id="IPR001763">
    <property type="entry name" value="Rhodanese-like_dom"/>
</dbReference>
<protein>
    <submittedName>
        <fullName evidence="4">Thiosulfate/3-mercaptopyruvate sulfurtransferase</fullName>
    </submittedName>
</protein>
<dbReference type="Pfam" id="PF00581">
    <property type="entry name" value="Rhodanese"/>
    <property type="match status" value="2"/>
</dbReference>
<evidence type="ECO:0000313" key="4">
    <source>
        <dbReference type="EMBL" id="SHN48316.1"/>
    </source>
</evidence>
<dbReference type="STRING" id="198312.SAMN02745193_00057"/>
<dbReference type="Gene3D" id="3.40.250.10">
    <property type="entry name" value="Rhodanese-like domain"/>
    <property type="match status" value="2"/>
</dbReference>